<dbReference type="Proteomes" id="UP000011866">
    <property type="component" value="Chromosome"/>
</dbReference>
<dbReference type="PANTHER" id="PTHR22946">
    <property type="entry name" value="DIENELACTONE HYDROLASE DOMAIN-CONTAINING PROTEIN-RELATED"/>
    <property type="match status" value="1"/>
</dbReference>
<dbReference type="Gene3D" id="3.40.50.1820">
    <property type="entry name" value="alpha/beta hydrolase"/>
    <property type="match status" value="1"/>
</dbReference>
<keyword evidence="1" id="KW-0378">Hydrolase</keyword>
<dbReference type="InterPro" id="IPR050261">
    <property type="entry name" value="FrsA_esterase"/>
</dbReference>
<feature type="chain" id="PRO_5004065522" description="PET hydrolase/cutinase-like domain-containing protein" evidence="2">
    <location>
        <begin position="28"/>
        <end position="278"/>
    </location>
</feature>
<organism evidence="4 5">
    <name type="scientific">Thalassolituus oleivorans MIL-1</name>
    <dbReference type="NCBI Taxonomy" id="1298593"/>
    <lineage>
        <taxon>Bacteria</taxon>
        <taxon>Pseudomonadati</taxon>
        <taxon>Pseudomonadota</taxon>
        <taxon>Gammaproteobacteria</taxon>
        <taxon>Oceanospirillales</taxon>
        <taxon>Oceanospirillaceae</taxon>
        <taxon>Thalassolituus</taxon>
    </lineage>
</organism>
<dbReference type="eggNOG" id="COG0412">
    <property type="taxonomic scope" value="Bacteria"/>
</dbReference>
<dbReference type="AlphaFoldDB" id="M5DS72"/>
<feature type="signal peptide" evidence="2">
    <location>
        <begin position="1"/>
        <end position="27"/>
    </location>
</feature>
<evidence type="ECO:0000256" key="1">
    <source>
        <dbReference type="ARBA" id="ARBA00022801"/>
    </source>
</evidence>
<dbReference type="EMBL" id="HF680312">
    <property type="protein sequence ID" value="CCU72373.1"/>
    <property type="molecule type" value="Genomic_DNA"/>
</dbReference>
<protein>
    <recommendedName>
        <fullName evidence="3">PET hydrolase/cutinase-like domain-containing protein</fullName>
    </recommendedName>
</protein>
<keyword evidence="5" id="KW-1185">Reference proteome</keyword>
<dbReference type="HOGENOM" id="CLU_1000892_0_0_6"/>
<name>M5DS72_9GAMM</name>
<feature type="domain" description="PET hydrolase/cutinase-like" evidence="3">
    <location>
        <begin position="37"/>
        <end position="255"/>
    </location>
</feature>
<evidence type="ECO:0000313" key="4">
    <source>
        <dbReference type="EMBL" id="CCU72373.1"/>
    </source>
</evidence>
<dbReference type="InterPro" id="IPR029058">
    <property type="entry name" value="AB_hydrolase_fold"/>
</dbReference>
<dbReference type="InterPro" id="IPR041127">
    <property type="entry name" value="PET_hydrolase/cutinase-like"/>
</dbReference>
<dbReference type="GeneID" id="79176797"/>
<accession>M5DS72</accession>
<dbReference type="STRING" id="187493.CN03_08500"/>
<dbReference type="KEGG" id="tol:TOL_1964"/>
<evidence type="ECO:0000313" key="5">
    <source>
        <dbReference type="Proteomes" id="UP000011866"/>
    </source>
</evidence>
<dbReference type="GO" id="GO:0052689">
    <property type="term" value="F:carboxylic ester hydrolase activity"/>
    <property type="evidence" value="ECO:0007669"/>
    <property type="project" value="UniProtKB-ARBA"/>
</dbReference>
<gene>
    <name evidence="4" type="ORF">TOL_1964</name>
</gene>
<keyword evidence="2" id="KW-0732">Signal</keyword>
<dbReference type="RefSeq" id="WP_015487093.1">
    <property type="nucleotide sequence ID" value="NC_020888.1"/>
</dbReference>
<dbReference type="PANTHER" id="PTHR22946:SF9">
    <property type="entry name" value="POLYKETIDE TRANSFERASE AF380"/>
    <property type="match status" value="1"/>
</dbReference>
<evidence type="ECO:0000256" key="2">
    <source>
        <dbReference type="SAM" id="SignalP"/>
    </source>
</evidence>
<proteinExistence type="predicted"/>
<dbReference type="SUPFAM" id="SSF53474">
    <property type="entry name" value="alpha/beta-Hydrolases"/>
    <property type="match status" value="1"/>
</dbReference>
<evidence type="ECO:0000259" key="3">
    <source>
        <dbReference type="Pfam" id="PF12740"/>
    </source>
</evidence>
<sequence>MTTQFTRLPIRLLLALILSSIQVKALAQTCQHEMPATEAYKEAVFFYPCELSAPTPATTLTAGYNNTYRNLQWMAEAMADAGYVVLAMSPIDIYGDVPQWTAAHLGGQKTLIAENNRIDSPLKGKIDIERRGIAGFSMGGGGTLLAGSELQKDVKALAAFAPFLKAEDRLKVNVAVPTMILAGDRDLLVTNESIEEIYGRVTSAGVDNALAVYRNGRHQQWYRAEITTNRESYKAMAIAWFDLYLKGDKSAAKYLETIRKDVGTNEELLSRYELNIKQ</sequence>
<reference evidence="4 5" key="1">
    <citation type="journal article" date="2013" name="Genome Announc.">
        <title>Genome Sequence of Thalassolituus oleivorans MIL-1 (DSM 14913T).</title>
        <authorList>
            <person name="Golyshin P.N."/>
            <person name="Werner J."/>
            <person name="Chernikova T.N."/>
            <person name="Tran H."/>
            <person name="Ferrer M."/>
            <person name="Yakimov M.M."/>
            <person name="Teeling H."/>
            <person name="Golyshina O.V."/>
        </authorList>
    </citation>
    <scope>NUCLEOTIDE SEQUENCE [LARGE SCALE GENOMIC DNA]</scope>
    <source>
        <strain evidence="4 5">MIL-1</strain>
    </source>
</reference>
<dbReference type="Pfam" id="PF12740">
    <property type="entry name" value="PETase"/>
    <property type="match status" value="1"/>
</dbReference>